<reference evidence="2 3" key="1">
    <citation type="journal article" date="2014" name="Front. Genet.">
        <title>Genome and metabolic network of "Candidatus Phaeomarinobacter ectocarpi" Ec32, a new candidate genus of Alphaproteobacteria frequently associated with brown algae.</title>
        <authorList>
            <person name="Dittami S.M."/>
            <person name="Barbeyron T."/>
            <person name="Boyen C."/>
            <person name="Cambefort J."/>
            <person name="Collet G."/>
            <person name="Delage L."/>
            <person name="Gobet A."/>
            <person name="Groisillier A."/>
            <person name="Leblanc C."/>
            <person name="Michel G."/>
            <person name="Scornet D."/>
            <person name="Siegel A."/>
            <person name="Tapia J.E."/>
            <person name="Tonon T."/>
        </authorList>
    </citation>
    <scope>NUCLEOTIDE SEQUENCE [LARGE SCALE GENOMIC DNA]</scope>
    <source>
        <strain evidence="2 3">Ec32</strain>
    </source>
</reference>
<keyword evidence="1" id="KW-0812">Transmembrane</keyword>
<accession>X5MNX5</accession>
<name>X5MNX5_9HYPH</name>
<sequence>MVRKAKGIKAGDLFINGLWVAFALYGLVATTNVFLTY</sequence>
<dbReference type="EMBL" id="HG966617">
    <property type="protein sequence ID" value="CDO60551.1"/>
    <property type="molecule type" value="Genomic_DNA"/>
</dbReference>
<dbReference type="HOGENOM" id="CLU_3341771_0_0_5"/>
<dbReference type="AlphaFoldDB" id="X5MNX5"/>
<dbReference type="Proteomes" id="UP000032160">
    <property type="component" value="Chromosome I"/>
</dbReference>
<evidence type="ECO:0000313" key="3">
    <source>
        <dbReference type="Proteomes" id="UP000032160"/>
    </source>
</evidence>
<feature type="transmembrane region" description="Helical" evidence="1">
    <location>
        <begin position="12"/>
        <end position="35"/>
    </location>
</feature>
<proteinExistence type="predicted"/>
<protein>
    <submittedName>
        <fullName evidence="2">Uncharacterized protein</fullName>
    </submittedName>
</protein>
<gene>
    <name evidence="2" type="ORF">BN1012_Phect2338</name>
</gene>
<keyword evidence="3" id="KW-1185">Reference proteome</keyword>
<keyword evidence="1" id="KW-0472">Membrane</keyword>
<dbReference type="KEGG" id="pect:BN1012_Phect2338"/>
<organism evidence="2 3">
    <name type="scientific">Candidatus Phaeomarinibacter ectocarpi</name>
    <dbReference type="NCBI Taxonomy" id="1458461"/>
    <lineage>
        <taxon>Bacteria</taxon>
        <taxon>Pseudomonadati</taxon>
        <taxon>Pseudomonadota</taxon>
        <taxon>Alphaproteobacteria</taxon>
        <taxon>Hyphomicrobiales</taxon>
        <taxon>Parvibaculaceae</taxon>
        <taxon>Candidatus Phaeomarinibacter</taxon>
    </lineage>
</organism>
<keyword evidence="1" id="KW-1133">Transmembrane helix</keyword>
<evidence type="ECO:0000256" key="1">
    <source>
        <dbReference type="SAM" id="Phobius"/>
    </source>
</evidence>
<evidence type="ECO:0000313" key="2">
    <source>
        <dbReference type="EMBL" id="CDO60551.1"/>
    </source>
</evidence>